<dbReference type="AlphaFoldDB" id="A0A9X2ZBZ6"/>
<dbReference type="Proteomes" id="UP001151079">
    <property type="component" value="Unassembled WGS sequence"/>
</dbReference>
<comment type="caution">
    <text evidence="2">The sequence shown here is derived from an EMBL/GenBank/DDBJ whole genome shotgun (WGS) entry which is preliminary data.</text>
</comment>
<evidence type="ECO:0000256" key="1">
    <source>
        <dbReference type="SAM" id="MobiDB-lite"/>
    </source>
</evidence>
<feature type="compositionally biased region" description="Polar residues" evidence="1">
    <location>
        <begin position="33"/>
        <end position="47"/>
    </location>
</feature>
<reference evidence="2" key="1">
    <citation type="submission" date="2022-10" db="EMBL/GenBank/DDBJ databases">
        <title>Two novel species of Flavobacterium.</title>
        <authorList>
            <person name="Liu Q."/>
            <person name="Xin Y.-H."/>
        </authorList>
    </citation>
    <scope>NUCLEOTIDE SEQUENCE</scope>
    <source>
        <strain evidence="2">LS1R49</strain>
    </source>
</reference>
<proteinExistence type="predicted"/>
<keyword evidence="3" id="KW-1185">Reference proteome</keyword>
<evidence type="ECO:0000313" key="3">
    <source>
        <dbReference type="Proteomes" id="UP001151079"/>
    </source>
</evidence>
<protein>
    <submittedName>
        <fullName evidence="2">Uncharacterized protein</fullName>
    </submittedName>
</protein>
<name>A0A9X2ZBZ6_9FLAO</name>
<evidence type="ECO:0000313" key="2">
    <source>
        <dbReference type="EMBL" id="MCV9928531.1"/>
    </source>
</evidence>
<dbReference type="EMBL" id="JAOZEW010000012">
    <property type="protein sequence ID" value="MCV9928531.1"/>
    <property type="molecule type" value="Genomic_DNA"/>
</dbReference>
<sequence>MYKLDCRIQDAKITFFQMKPPNTPQNHHKMESSAKNLTKYSNNQNTN</sequence>
<dbReference type="RefSeq" id="WP_264206640.1">
    <property type="nucleotide sequence ID" value="NZ_JAOZEW010000012.1"/>
</dbReference>
<accession>A0A9X2ZBZ6</accession>
<gene>
    <name evidence="2" type="ORF">OIU83_12760</name>
</gene>
<feature type="region of interest" description="Disordered" evidence="1">
    <location>
        <begin position="18"/>
        <end position="47"/>
    </location>
</feature>
<organism evidence="2 3">
    <name type="scientific">Flavobacterium shii</name>
    <dbReference type="NCBI Taxonomy" id="2987687"/>
    <lineage>
        <taxon>Bacteria</taxon>
        <taxon>Pseudomonadati</taxon>
        <taxon>Bacteroidota</taxon>
        <taxon>Flavobacteriia</taxon>
        <taxon>Flavobacteriales</taxon>
        <taxon>Flavobacteriaceae</taxon>
        <taxon>Flavobacterium</taxon>
    </lineage>
</organism>